<dbReference type="InterPro" id="IPR000847">
    <property type="entry name" value="LysR_HTH_N"/>
</dbReference>
<dbReference type="GO" id="GO:0003700">
    <property type="term" value="F:DNA-binding transcription factor activity"/>
    <property type="evidence" value="ECO:0007669"/>
    <property type="project" value="InterPro"/>
</dbReference>
<keyword evidence="2" id="KW-0805">Transcription regulation</keyword>
<keyword evidence="4" id="KW-0804">Transcription</keyword>
<dbReference type="RefSeq" id="WP_077685154.1">
    <property type="nucleotide sequence ID" value="NZ_CP019606.1"/>
</dbReference>
<dbReference type="Gene3D" id="1.10.10.10">
    <property type="entry name" value="Winged helix-like DNA-binding domain superfamily/Winged helix DNA-binding domain"/>
    <property type="match status" value="1"/>
</dbReference>
<dbReference type="KEGG" id="tes:BW730_04165"/>
<dbReference type="InterPro" id="IPR005119">
    <property type="entry name" value="LysR_subst-bd"/>
</dbReference>
<dbReference type="InterPro" id="IPR036390">
    <property type="entry name" value="WH_DNA-bd_sf"/>
</dbReference>
<keyword evidence="3" id="KW-0238">DNA-binding</keyword>
<evidence type="ECO:0000313" key="6">
    <source>
        <dbReference type="EMBL" id="AQP46842.1"/>
    </source>
</evidence>
<dbReference type="EMBL" id="CP019606">
    <property type="protein sequence ID" value="AQP46842.1"/>
    <property type="molecule type" value="Genomic_DNA"/>
</dbReference>
<dbReference type="SUPFAM" id="SSF53850">
    <property type="entry name" value="Periplasmic binding protein-like II"/>
    <property type="match status" value="1"/>
</dbReference>
<name>A0A1Q2CL60_9ACTN</name>
<evidence type="ECO:0000256" key="4">
    <source>
        <dbReference type="ARBA" id="ARBA00023163"/>
    </source>
</evidence>
<evidence type="ECO:0000256" key="1">
    <source>
        <dbReference type="ARBA" id="ARBA00009437"/>
    </source>
</evidence>
<evidence type="ECO:0000256" key="3">
    <source>
        <dbReference type="ARBA" id="ARBA00023125"/>
    </source>
</evidence>
<dbReference type="OrthoDB" id="9808620at2"/>
<dbReference type="GO" id="GO:0000976">
    <property type="term" value="F:transcription cis-regulatory region binding"/>
    <property type="evidence" value="ECO:0007669"/>
    <property type="project" value="TreeGrafter"/>
</dbReference>
<reference evidence="7" key="1">
    <citation type="submission" date="2017-02" db="EMBL/GenBank/DDBJ databases">
        <title>Tessaracoccus aquaemaris sp. nov., isolated from the intestine of a Korean rockfish, Sebastes schlegelii, in a marine aquaculture pond.</title>
        <authorList>
            <person name="Tak E.J."/>
            <person name="Bae J.-W."/>
        </authorList>
    </citation>
    <scope>NUCLEOTIDE SEQUENCE [LARGE SCALE GENOMIC DNA]</scope>
    <source>
        <strain evidence="7">NSG39</strain>
    </source>
</reference>
<proteinExistence type="inferred from homology"/>
<evidence type="ECO:0000256" key="2">
    <source>
        <dbReference type="ARBA" id="ARBA00023015"/>
    </source>
</evidence>
<feature type="domain" description="HTH lysR-type" evidence="5">
    <location>
        <begin position="6"/>
        <end position="63"/>
    </location>
</feature>
<evidence type="ECO:0000259" key="5">
    <source>
        <dbReference type="PROSITE" id="PS50931"/>
    </source>
</evidence>
<dbReference type="Pfam" id="PF03466">
    <property type="entry name" value="LysR_substrate"/>
    <property type="match status" value="1"/>
</dbReference>
<dbReference type="Pfam" id="PF00126">
    <property type="entry name" value="HTH_1"/>
    <property type="match status" value="1"/>
</dbReference>
<organism evidence="6 7">
    <name type="scientific">Tessaracoccus aquimaris</name>
    <dbReference type="NCBI Taxonomy" id="1332264"/>
    <lineage>
        <taxon>Bacteria</taxon>
        <taxon>Bacillati</taxon>
        <taxon>Actinomycetota</taxon>
        <taxon>Actinomycetes</taxon>
        <taxon>Propionibacteriales</taxon>
        <taxon>Propionibacteriaceae</taxon>
        <taxon>Tessaracoccus</taxon>
    </lineage>
</organism>
<dbReference type="Gene3D" id="3.40.190.10">
    <property type="entry name" value="Periplasmic binding protein-like II"/>
    <property type="match status" value="2"/>
</dbReference>
<protein>
    <recommendedName>
        <fullName evidence="5">HTH lysR-type domain-containing protein</fullName>
    </recommendedName>
</protein>
<dbReference type="SUPFAM" id="SSF46785">
    <property type="entry name" value="Winged helix' DNA-binding domain"/>
    <property type="match status" value="1"/>
</dbReference>
<dbReference type="Proteomes" id="UP000188145">
    <property type="component" value="Chromosome"/>
</dbReference>
<dbReference type="PANTHER" id="PTHR30126">
    <property type="entry name" value="HTH-TYPE TRANSCRIPTIONAL REGULATOR"/>
    <property type="match status" value="1"/>
</dbReference>
<dbReference type="STRING" id="1332264.BW730_04165"/>
<comment type="similarity">
    <text evidence="1">Belongs to the LysR transcriptional regulatory family.</text>
</comment>
<dbReference type="PROSITE" id="PS50931">
    <property type="entry name" value="HTH_LYSR"/>
    <property type="match status" value="1"/>
</dbReference>
<dbReference type="PANTHER" id="PTHR30126:SF39">
    <property type="entry name" value="HTH-TYPE TRANSCRIPTIONAL REGULATOR CYSL"/>
    <property type="match status" value="1"/>
</dbReference>
<keyword evidence="7" id="KW-1185">Reference proteome</keyword>
<accession>A0A1Q2CL60</accession>
<dbReference type="InterPro" id="IPR036388">
    <property type="entry name" value="WH-like_DNA-bd_sf"/>
</dbReference>
<gene>
    <name evidence="6" type="ORF">BW730_04165</name>
</gene>
<evidence type="ECO:0000313" key="7">
    <source>
        <dbReference type="Proteomes" id="UP000188145"/>
    </source>
</evidence>
<dbReference type="AlphaFoldDB" id="A0A1Q2CL60"/>
<sequence length="294" mass="31281">MHTTWPDLETLNLLVAVADHGGIGAGARAVDMAQPNASRALTALEARLGVRLLIRHPRGSSLTPEAEGLVDRARDVLSSAEAFLAEASSINSELRTHLDVAASMTIAEHLLPAWLATARRQHPELEISLRVRNSEEVFDEVATGRCALGFVETPTIRHGLRSRPVAVDRLVVVVAPQHPWAARGFVEAEELAATPLLVREPGSGTRITLDEALADLHPVRPALELGSNAAVRAGALTGSEPAVLSELAVASSLVRGGLVAVRVPGLNLDRQLCAVWRERRPSPAARALLRVALG</sequence>